<evidence type="ECO:0000313" key="2">
    <source>
        <dbReference type="EMBL" id="MCR8631446.1"/>
    </source>
</evidence>
<gene>
    <name evidence="2" type="ORF">NV381_09545</name>
</gene>
<comment type="caution">
    <text evidence="2">The sequence shown here is derived from an EMBL/GenBank/DDBJ whole genome shotgun (WGS) entry which is preliminary data.</text>
</comment>
<organism evidence="2 3">
    <name type="scientific">Paenibacillus radicis</name>
    <name type="common">ex Xue et al. 2023</name>
    <dbReference type="NCBI Taxonomy" id="2972489"/>
    <lineage>
        <taxon>Bacteria</taxon>
        <taxon>Bacillati</taxon>
        <taxon>Bacillota</taxon>
        <taxon>Bacilli</taxon>
        <taxon>Bacillales</taxon>
        <taxon>Paenibacillaceae</taxon>
        <taxon>Paenibacillus</taxon>
    </lineage>
</organism>
<name>A0ABT1YE56_9BACL</name>
<keyword evidence="1" id="KW-0732">Signal</keyword>
<dbReference type="Proteomes" id="UP001300012">
    <property type="component" value="Unassembled WGS sequence"/>
</dbReference>
<protein>
    <submittedName>
        <fullName evidence="2">Uncharacterized protein</fullName>
    </submittedName>
</protein>
<sequence length="348" mass="37580">MKRRKTQFMVGMLSAALLFNGTMALTPSVYADDDDAVVIVKAPLDSNKILTDWMRLMVVNTSGVANKDLSDILDALASGQTLSQASGLNGNLSSELFKLADQTVANAANNFAASVDELDNLSKEMKSKTLEVLSIPGYRGGSLKAFDFKAVLQSRMSSLNSAAITLSEDDNIDVQDRLQNGATLVQATRLDSAQLVKGLQQPIYQQLEQAEAEGTISSEQASTYKEEALQAIRTGIETPGGITVTVQQVQSNFDGAALLKKREKSIIQDISLFTAEYDANELNEALSSGLKLSQISGISTYELMVNLKGLWGKDIEEVYLNGLISDKEKEELLNQASIDIQAAINALN</sequence>
<feature type="signal peptide" evidence="1">
    <location>
        <begin position="1"/>
        <end position="31"/>
    </location>
</feature>
<accession>A0ABT1YE56</accession>
<dbReference type="RefSeq" id="WP_258213049.1">
    <property type="nucleotide sequence ID" value="NZ_JANQBD010000006.1"/>
</dbReference>
<keyword evidence="3" id="KW-1185">Reference proteome</keyword>
<dbReference type="EMBL" id="JANQBD010000006">
    <property type="protein sequence ID" value="MCR8631446.1"/>
    <property type="molecule type" value="Genomic_DNA"/>
</dbReference>
<feature type="chain" id="PRO_5045484640" evidence="1">
    <location>
        <begin position="32"/>
        <end position="348"/>
    </location>
</feature>
<evidence type="ECO:0000256" key="1">
    <source>
        <dbReference type="SAM" id="SignalP"/>
    </source>
</evidence>
<proteinExistence type="predicted"/>
<reference evidence="2 3" key="1">
    <citation type="submission" date="2022-08" db="EMBL/GenBank/DDBJ databases">
        <title>Paenibacillus endoradicis sp. nov., Paenibacillus radicibacter sp. nov and Paenibacillus pararadicis sp. nov., three cold-adapted plant growth-promoting bacteria isolated from root of Larix gmelinii in Great Khingan.</title>
        <authorList>
            <person name="Xue H."/>
        </authorList>
    </citation>
    <scope>NUCLEOTIDE SEQUENCE [LARGE SCALE GENOMIC DNA]</scope>
    <source>
        <strain evidence="2 3">N5-1-1-5</strain>
    </source>
</reference>
<evidence type="ECO:0000313" key="3">
    <source>
        <dbReference type="Proteomes" id="UP001300012"/>
    </source>
</evidence>